<evidence type="ECO:0000256" key="5">
    <source>
        <dbReference type="ARBA" id="ARBA00022722"/>
    </source>
</evidence>
<evidence type="ECO:0000313" key="9">
    <source>
        <dbReference type="Proteomes" id="UP000603453"/>
    </source>
</evidence>
<dbReference type="PANTHER" id="PTHR13348">
    <property type="entry name" value="RIBONUCLEASE P SUBUNIT P29"/>
    <property type="match status" value="1"/>
</dbReference>
<comment type="similarity">
    <text evidence="2">Belongs to the eukaryotic/archaeal RNase P protein component 1 family.</text>
</comment>
<proteinExistence type="inferred from homology"/>
<dbReference type="GO" id="GO:0006364">
    <property type="term" value="P:rRNA processing"/>
    <property type="evidence" value="ECO:0007669"/>
    <property type="project" value="TreeGrafter"/>
</dbReference>
<keyword evidence="7" id="KW-0378">Hydrolase</keyword>
<evidence type="ECO:0000256" key="7">
    <source>
        <dbReference type="ARBA" id="ARBA00022801"/>
    </source>
</evidence>
<organism evidence="8 9">
    <name type="scientific">Mucor saturninus</name>
    <dbReference type="NCBI Taxonomy" id="64648"/>
    <lineage>
        <taxon>Eukaryota</taxon>
        <taxon>Fungi</taxon>
        <taxon>Fungi incertae sedis</taxon>
        <taxon>Mucoromycota</taxon>
        <taxon>Mucoromycotina</taxon>
        <taxon>Mucoromycetes</taxon>
        <taxon>Mucorales</taxon>
        <taxon>Mucorineae</taxon>
        <taxon>Mucoraceae</taxon>
        <taxon>Mucor</taxon>
    </lineage>
</organism>
<dbReference type="PANTHER" id="PTHR13348:SF0">
    <property type="entry name" value="RIBONUCLEASE P PROTEIN SUBUNIT P29"/>
    <property type="match status" value="1"/>
</dbReference>
<dbReference type="GO" id="GO:0030677">
    <property type="term" value="C:ribonuclease P complex"/>
    <property type="evidence" value="ECO:0007669"/>
    <property type="project" value="InterPro"/>
</dbReference>
<keyword evidence="6" id="KW-0255">Endonuclease</keyword>
<evidence type="ECO:0000256" key="3">
    <source>
        <dbReference type="ARBA" id="ARBA00022490"/>
    </source>
</evidence>
<keyword evidence="3" id="KW-0963">Cytoplasm</keyword>
<accession>A0A8H7QVP2</accession>
<dbReference type="SUPFAM" id="SSF101744">
    <property type="entry name" value="Rof/RNase P subunit-like"/>
    <property type="match status" value="1"/>
</dbReference>
<comment type="caution">
    <text evidence="8">The sequence shown here is derived from an EMBL/GenBank/DDBJ whole genome shotgun (WGS) entry which is preliminary data.</text>
</comment>
<evidence type="ECO:0000256" key="4">
    <source>
        <dbReference type="ARBA" id="ARBA00022694"/>
    </source>
</evidence>
<dbReference type="InterPro" id="IPR023534">
    <property type="entry name" value="Rof/RNase_P-like"/>
</dbReference>
<dbReference type="AlphaFoldDB" id="A0A8H7QVP2"/>
<comment type="subcellular location">
    <subcellularLocation>
        <location evidence="1">Nucleus</location>
    </subcellularLocation>
</comment>
<dbReference type="HAMAP" id="MF_00754">
    <property type="entry name" value="RNase_P_1"/>
    <property type="match status" value="1"/>
</dbReference>
<dbReference type="GO" id="GO:0001682">
    <property type="term" value="P:tRNA 5'-leader removal"/>
    <property type="evidence" value="ECO:0007669"/>
    <property type="project" value="InterPro"/>
</dbReference>
<dbReference type="Proteomes" id="UP000603453">
    <property type="component" value="Unassembled WGS sequence"/>
</dbReference>
<dbReference type="GO" id="GO:0016787">
    <property type="term" value="F:hydrolase activity"/>
    <property type="evidence" value="ECO:0007669"/>
    <property type="project" value="UniProtKB-KW"/>
</dbReference>
<dbReference type="GO" id="GO:0005634">
    <property type="term" value="C:nucleus"/>
    <property type="evidence" value="ECO:0007669"/>
    <property type="project" value="UniProtKB-SubCell"/>
</dbReference>
<dbReference type="Pfam" id="PF01868">
    <property type="entry name" value="RNase_P-MRP_p29"/>
    <property type="match status" value="1"/>
</dbReference>
<dbReference type="SMART" id="SM00538">
    <property type="entry name" value="POP4"/>
    <property type="match status" value="1"/>
</dbReference>
<dbReference type="EMBL" id="JAEPRD010000093">
    <property type="protein sequence ID" value="KAG2199649.1"/>
    <property type="molecule type" value="Genomic_DNA"/>
</dbReference>
<dbReference type="InterPro" id="IPR023538">
    <property type="entry name" value="RNP1"/>
</dbReference>
<dbReference type="GO" id="GO:0004519">
    <property type="term" value="F:endonuclease activity"/>
    <property type="evidence" value="ECO:0007669"/>
    <property type="project" value="UniProtKB-KW"/>
</dbReference>
<reference evidence="8" key="1">
    <citation type="submission" date="2020-12" db="EMBL/GenBank/DDBJ databases">
        <title>Metabolic potential, ecology and presence of endohyphal bacteria is reflected in genomic diversity of Mucoromycotina.</title>
        <authorList>
            <person name="Muszewska A."/>
            <person name="Okrasinska A."/>
            <person name="Steczkiewicz K."/>
            <person name="Drgas O."/>
            <person name="Orlowska M."/>
            <person name="Perlinska-Lenart U."/>
            <person name="Aleksandrzak-Piekarczyk T."/>
            <person name="Szatraj K."/>
            <person name="Zielenkiewicz U."/>
            <person name="Pilsyk S."/>
            <person name="Malc E."/>
            <person name="Mieczkowski P."/>
            <person name="Kruszewska J.S."/>
            <person name="Biernat P."/>
            <person name="Pawlowska J."/>
        </authorList>
    </citation>
    <scope>NUCLEOTIDE SEQUENCE</scope>
    <source>
        <strain evidence="8">WA0000017839</strain>
    </source>
</reference>
<sequence>MEKAASVYQPLPGSSSNKIGTAGVKEFVGGFIKPTSNVDTVIDKMKPVHVDRSNTFIKETDKKALKKKLRNKKEGRLTAREKRRLKVYDIPKEAHQYHLFQPLGELWQGYMEKLLLQGTANFEQKLIKADFHGAPFTVIQSTNPSYVGTSGLVVQETLSMFKIITKDNKLKQIPKNSSIFNVHVNQIKKDFTVYGQQLVARPSERAAKKFKPKPSIDL</sequence>
<evidence type="ECO:0000256" key="1">
    <source>
        <dbReference type="ARBA" id="ARBA00004123"/>
    </source>
</evidence>
<keyword evidence="5" id="KW-0540">Nuclease</keyword>
<evidence type="ECO:0000256" key="2">
    <source>
        <dbReference type="ARBA" id="ARBA00006181"/>
    </source>
</evidence>
<keyword evidence="4" id="KW-0819">tRNA processing</keyword>
<dbReference type="GO" id="GO:0033204">
    <property type="term" value="F:ribonuclease P RNA binding"/>
    <property type="evidence" value="ECO:0007669"/>
    <property type="project" value="InterPro"/>
</dbReference>
<evidence type="ECO:0000256" key="6">
    <source>
        <dbReference type="ARBA" id="ARBA00022759"/>
    </source>
</evidence>
<dbReference type="OrthoDB" id="124041at2759"/>
<gene>
    <name evidence="8" type="ORF">INT47_005174</name>
</gene>
<evidence type="ECO:0000313" key="8">
    <source>
        <dbReference type="EMBL" id="KAG2199649.1"/>
    </source>
</evidence>
<dbReference type="GO" id="GO:0000172">
    <property type="term" value="C:ribonuclease MRP complex"/>
    <property type="evidence" value="ECO:0007669"/>
    <property type="project" value="InterPro"/>
</dbReference>
<keyword evidence="9" id="KW-1185">Reference proteome</keyword>
<dbReference type="InterPro" id="IPR036980">
    <property type="entry name" value="RNase_P/MRP_Rpp29_sf"/>
</dbReference>
<dbReference type="InterPro" id="IPR002730">
    <property type="entry name" value="Rpp29/RNP1"/>
</dbReference>
<dbReference type="Gene3D" id="2.30.30.210">
    <property type="entry name" value="Ribonuclease P/MRP, subunit p29"/>
    <property type="match status" value="1"/>
</dbReference>
<protein>
    <submittedName>
        <fullName evidence="8">Uncharacterized protein</fullName>
    </submittedName>
</protein>
<name>A0A8H7QVP2_9FUNG</name>
<dbReference type="InterPro" id="IPR016848">
    <property type="entry name" value="RNase_P/MRP_Rpp29-subunit"/>
</dbReference>